<dbReference type="Gene3D" id="1.10.260.40">
    <property type="entry name" value="lambda repressor-like DNA-binding domains"/>
    <property type="match status" value="1"/>
</dbReference>
<dbReference type="GO" id="GO:0003677">
    <property type="term" value="F:DNA binding"/>
    <property type="evidence" value="ECO:0007669"/>
    <property type="project" value="InterPro"/>
</dbReference>
<dbReference type="Pfam" id="PF01381">
    <property type="entry name" value="HTH_3"/>
    <property type="match status" value="1"/>
</dbReference>
<dbReference type="SMART" id="SM00530">
    <property type="entry name" value="HTH_XRE"/>
    <property type="match status" value="1"/>
</dbReference>
<proteinExistence type="predicted"/>
<dbReference type="InterPro" id="IPR010982">
    <property type="entry name" value="Lambda_DNA-bd_dom_sf"/>
</dbReference>
<evidence type="ECO:0000313" key="3">
    <source>
        <dbReference type="Proteomes" id="UP000587880"/>
    </source>
</evidence>
<dbReference type="AlphaFoldDB" id="A0A7X9SQR5"/>
<dbReference type="PROSITE" id="PS50943">
    <property type="entry name" value="HTH_CROC1"/>
    <property type="match status" value="1"/>
</dbReference>
<dbReference type="EMBL" id="JABAGD010000031">
    <property type="protein sequence ID" value="NMF06300.1"/>
    <property type="molecule type" value="Genomic_DNA"/>
</dbReference>
<name>A0A7X9SQR5_CLOBE</name>
<reference evidence="2 3" key="1">
    <citation type="submission" date="2020-04" db="EMBL/GenBank/DDBJ databases">
        <authorList>
            <person name="Hitch T.C.A."/>
            <person name="Wylensek D."/>
            <person name="Clavel T."/>
        </authorList>
    </citation>
    <scope>NUCLEOTIDE SEQUENCE [LARGE SCALE GENOMIC DNA]</scope>
    <source>
        <strain evidence="2 3">WB01_NA02</strain>
    </source>
</reference>
<accession>A0A7X9SQR5</accession>
<protein>
    <submittedName>
        <fullName evidence="2">Helix-turn-helix transcriptional regulator</fullName>
    </submittedName>
</protein>
<organism evidence="2 3">
    <name type="scientific">Clostridium beijerinckii</name>
    <name type="common">Clostridium MP</name>
    <dbReference type="NCBI Taxonomy" id="1520"/>
    <lineage>
        <taxon>Bacteria</taxon>
        <taxon>Bacillati</taxon>
        <taxon>Bacillota</taxon>
        <taxon>Clostridia</taxon>
        <taxon>Eubacteriales</taxon>
        <taxon>Clostridiaceae</taxon>
        <taxon>Clostridium</taxon>
    </lineage>
</organism>
<evidence type="ECO:0000313" key="2">
    <source>
        <dbReference type="EMBL" id="NMF06300.1"/>
    </source>
</evidence>
<dbReference type="CDD" id="cd00093">
    <property type="entry name" value="HTH_XRE"/>
    <property type="match status" value="1"/>
</dbReference>
<dbReference type="SUPFAM" id="SSF47413">
    <property type="entry name" value="lambda repressor-like DNA-binding domains"/>
    <property type="match status" value="1"/>
</dbReference>
<gene>
    <name evidence="2" type="ORF">HF849_16400</name>
</gene>
<dbReference type="Proteomes" id="UP000587880">
    <property type="component" value="Unassembled WGS sequence"/>
</dbReference>
<sequence length="69" mass="7945">MNAFKILFILRKKRLEKHKTQKYVAKISGISQSHISEIENGNESPTLRTVEQIATAIKVHPLELLEFVE</sequence>
<evidence type="ECO:0000259" key="1">
    <source>
        <dbReference type="PROSITE" id="PS50943"/>
    </source>
</evidence>
<dbReference type="InterPro" id="IPR001387">
    <property type="entry name" value="Cro/C1-type_HTH"/>
</dbReference>
<comment type="caution">
    <text evidence="2">The sequence shown here is derived from an EMBL/GenBank/DDBJ whole genome shotgun (WGS) entry which is preliminary data.</text>
</comment>
<feature type="domain" description="HTH cro/C1-type" evidence="1">
    <location>
        <begin position="10"/>
        <end position="64"/>
    </location>
</feature>